<dbReference type="InterPro" id="IPR008258">
    <property type="entry name" value="Transglycosylase_SLT_dom_1"/>
</dbReference>
<dbReference type="Gene3D" id="1.10.530.10">
    <property type="match status" value="1"/>
</dbReference>
<dbReference type="CDD" id="cd16892">
    <property type="entry name" value="LT_VirB1-like"/>
    <property type="match status" value="1"/>
</dbReference>
<dbReference type="RefSeq" id="WP_013583050.1">
    <property type="nucleotide sequence ID" value="NC_015068.1"/>
</dbReference>
<dbReference type="InterPro" id="IPR023346">
    <property type="entry name" value="Lysozyme-like_dom_sf"/>
</dbReference>
<accession>E8PSC9</accession>
<sequence>MNIEPMLLSLFLQCAPSVAPETLNAVVNVESAGKPFVVANVTDNTSHSFDDKGRAVAFLNSLTRENKNYSAGLMQINSANFKWLGVNNENIFDTCTNIKAGSKVLQQCWLKAKNTESDDQKALRNALSCYYSGNFVRGYKKEKSDGRSYVERIESKAVVTANTVVPAIRVNGQVNVVSNDSASIRPSSFMVTDTKSESWDVFSDYATNQIEGEDNGG</sequence>
<geneLocation type="plasmid" evidence="2">
    <name>pJARS36</name>
</geneLocation>
<organism evidence="2">
    <name type="scientific">Yersinia pestis Java 9</name>
    <dbReference type="NCBI Taxonomy" id="880632"/>
    <lineage>
        <taxon>Bacteria</taxon>
        <taxon>Pseudomonadati</taxon>
        <taxon>Pseudomonadota</taxon>
        <taxon>Gammaproteobacteria</taxon>
        <taxon>Enterobacterales</taxon>
        <taxon>Yersiniaceae</taxon>
        <taxon>Yersinia</taxon>
    </lineage>
</organism>
<name>E8PSC9_YERPE</name>
<protein>
    <submittedName>
        <fullName evidence="2">Conjugal transfer protein TraB</fullName>
    </submittedName>
</protein>
<dbReference type="SUPFAM" id="SSF53955">
    <property type="entry name" value="Lysozyme-like"/>
    <property type="match status" value="1"/>
</dbReference>
<dbReference type="AlphaFoldDB" id="E8PSC9"/>
<reference evidence="2" key="1">
    <citation type="journal article" date="2012" name="PLoS ONE">
        <title>Novel Plasmids and Resistance Phenotypes in Yersinia pestis: Unique Plasmid Inventory of Strain Java 9 Mediates High Levels of Arsenic Resistance.</title>
        <authorList>
            <person name="Eppinger M."/>
            <person name="Radnedge L."/>
            <person name="Andersen G."/>
            <person name="Vietri N."/>
            <person name="Severson G."/>
            <person name="Mou S."/>
            <person name="Ravel J."/>
            <person name="Worsham P.L."/>
        </authorList>
    </citation>
    <scope>NUCLEOTIDE SEQUENCE [LARGE SCALE GENOMIC DNA]</scope>
    <source>
        <strain evidence="2">Java 9</strain>
        <plasmid evidence="2">pJARS36</plasmid>
    </source>
</reference>
<keyword evidence="2" id="KW-0614">Plasmid</keyword>
<proteinExistence type="predicted"/>
<evidence type="ECO:0000313" key="2">
    <source>
        <dbReference type="EMBL" id="ADW66929.1"/>
    </source>
</evidence>
<feature type="domain" description="Transglycosylase SLT" evidence="1">
    <location>
        <begin position="13"/>
        <end position="136"/>
    </location>
</feature>
<dbReference type="Pfam" id="PF01464">
    <property type="entry name" value="SLT"/>
    <property type="match status" value="1"/>
</dbReference>
<dbReference type="EMBL" id="CP002181">
    <property type="protein sequence ID" value="ADW66929.1"/>
    <property type="molecule type" value="Genomic_DNA"/>
</dbReference>
<gene>
    <name evidence="2" type="ORF">YPJ_pJARS365</name>
</gene>
<evidence type="ECO:0000259" key="1">
    <source>
        <dbReference type="Pfam" id="PF01464"/>
    </source>
</evidence>